<dbReference type="GO" id="GO:0016020">
    <property type="term" value="C:membrane"/>
    <property type="evidence" value="ECO:0007669"/>
    <property type="project" value="UniProtKB-SubCell"/>
</dbReference>
<dbReference type="Gene3D" id="3.30.1690.10">
    <property type="entry name" value="TcpA-like pilin"/>
    <property type="match status" value="1"/>
</dbReference>
<feature type="domain" description="Type 4 secretion system PilS N-terminal" evidence="3">
    <location>
        <begin position="42"/>
        <end position="164"/>
    </location>
</feature>
<feature type="transmembrane region" description="Helical" evidence="2">
    <location>
        <begin position="12"/>
        <end position="33"/>
    </location>
</feature>
<dbReference type="InterPro" id="IPR045584">
    <property type="entry name" value="Pilin-like"/>
</dbReference>
<gene>
    <name evidence="4" type="ORF">GNC91_004575</name>
</gene>
<protein>
    <submittedName>
        <fullName evidence="4">Prepilin-type N-terminal cleavage/methylation domain-containing protein</fullName>
    </submittedName>
</protein>
<keyword evidence="2" id="KW-0472">Membrane</keyword>
<dbReference type="InterPro" id="IPR012902">
    <property type="entry name" value="N_methyl_site"/>
</dbReference>
<name>A0A752ICT5_SALGL</name>
<keyword evidence="2" id="KW-1133">Transmembrane helix</keyword>
<reference evidence="4" key="1">
    <citation type="journal article" date="2018" name="Genome Biol.">
        <title>SKESA: strategic k-mer extension for scrupulous assemblies.</title>
        <authorList>
            <person name="Souvorov A."/>
            <person name="Agarwala R."/>
            <person name="Lipman D.J."/>
        </authorList>
    </citation>
    <scope>NUCLEOTIDE SEQUENCE</scope>
    <source>
        <strain evidence="4">NCTR-SF57</strain>
    </source>
</reference>
<comment type="subcellular location">
    <subcellularLocation>
        <location evidence="1">Membrane</location>
        <topology evidence="1">Single-pass membrane protein</topology>
    </subcellularLocation>
</comment>
<dbReference type="PROSITE" id="PS00409">
    <property type="entry name" value="PROKAR_NTER_METHYL"/>
    <property type="match status" value="1"/>
</dbReference>
<dbReference type="NCBIfam" id="TIGR02532">
    <property type="entry name" value="IV_pilin_GFxxxE"/>
    <property type="match status" value="1"/>
</dbReference>
<evidence type="ECO:0000256" key="2">
    <source>
        <dbReference type="SAM" id="Phobius"/>
    </source>
</evidence>
<dbReference type="Pfam" id="PF08805">
    <property type="entry name" value="PilS"/>
    <property type="match status" value="1"/>
</dbReference>
<evidence type="ECO:0000313" key="4">
    <source>
        <dbReference type="EMBL" id="HAF7491352.1"/>
    </source>
</evidence>
<organism evidence="4">
    <name type="scientific">Salmonella gallinarum</name>
    <dbReference type="NCBI Taxonomy" id="594"/>
    <lineage>
        <taxon>Bacteria</taxon>
        <taxon>Pseudomonadati</taxon>
        <taxon>Pseudomonadota</taxon>
        <taxon>Gammaproteobacteria</taxon>
        <taxon>Enterobacterales</taxon>
        <taxon>Enterobacteriaceae</taxon>
        <taxon>Salmonella</taxon>
    </lineage>
</organism>
<dbReference type="EMBL" id="DAAWEM010000028">
    <property type="protein sequence ID" value="HAF7491352.1"/>
    <property type="molecule type" value="Genomic_DNA"/>
</dbReference>
<accession>A0A752ICT5</accession>
<proteinExistence type="predicted"/>
<evidence type="ECO:0000259" key="3">
    <source>
        <dbReference type="Pfam" id="PF08805"/>
    </source>
</evidence>
<dbReference type="SUPFAM" id="SSF54523">
    <property type="entry name" value="Pili subunits"/>
    <property type="match status" value="1"/>
</dbReference>
<dbReference type="InterPro" id="IPR014911">
    <property type="entry name" value="PilS_N"/>
</dbReference>
<evidence type="ECO:0000256" key="1">
    <source>
        <dbReference type="ARBA" id="ARBA00004167"/>
    </source>
</evidence>
<keyword evidence="2" id="KW-0812">Transmembrane</keyword>
<dbReference type="Pfam" id="PF07963">
    <property type="entry name" value="N_methyl"/>
    <property type="match status" value="1"/>
</dbReference>
<dbReference type="AlphaFoldDB" id="A0A752ICT5"/>
<reference evidence="4" key="2">
    <citation type="submission" date="2018-07" db="EMBL/GenBank/DDBJ databases">
        <authorList>
            <consortium name="NCBI Pathogen Detection Project"/>
        </authorList>
    </citation>
    <scope>NUCLEOTIDE SEQUENCE</scope>
    <source>
        <strain evidence="4">NCTR-SF57</strain>
    </source>
</reference>
<sequence length="178" mass="19454">MIKIKNNRGFSLLEIILVLAIAAVLIIGVFMVYPKVSSSSKVNNDTQLLSTLKAGIHSIWGSTNNFNGLSVDSVIKANLVPEDYLEDGEIQNNWGANVLIEPYYDGSYYIAFENISADACPKFVAAAAGSFYKIVIAGNEIKNDMNNLPLSIDKTALACVNNEAGYSNRPVTIFFYDK</sequence>
<comment type="caution">
    <text evidence="4">The sequence shown here is derived from an EMBL/GenBank/DDBJ whole genome shotgun (WGS) entry which is preliminary data.</text>
</comment>